<dbReference type="InterPro" id="IPR042222">
    <property type="entry name" value="Dynein_2_N"/>
</dbReference>
<keyword evidence="5" id="KW-0963">Cytoplasm</keyword>
<dbReference type="Pfam" id="PF17852">
    <property type="entry name" value="Dynein_AAA_lid"/>
    <property type="match status" value="1"/>
</dbReference>
<keyword evidence="19" id="KW-1185">Reference proteome</keyword>
<dbReference type="FunFam" id="3.40.50.300:FF:000071">
    <property type="entry name" value="Cytoplasmic dynein heavy chain 1"/>
    <property type="match status" value="1"/>
</dbReference>
<dbReference type="Proteomes" id="UP000193467">
    <property type="component" value="Unassembled WGS sequence"/>
</dbReference>
<keyword evidence="11 15" id="KW-0175">Coiled coil</keyword>
<protein>
    <recommendedName>
        <fullName evidence="4">Dynein heavy chain, cytoplasmic</fullName>
    </recommendedName>
    <alternativeName>
        <fullName evidence="14">Dynein heavy chain, cytosolic</fullName>
    </alternativeName>
</protein>
<dbReference type="FunCoup" id="A0A1Y2G5T9">
    <property type="interactions" value="374"/>
</dbReference>
<dbReference type="Gene3D" id="1.10.8.710">
    <property type="match status" value="1"/>
</dbReference>
<dbReference type="InterPro" id="IPR043157">
    <property type="entry name" value="Dynein_AAA1S"/>
</dbReference>
<feature type="domain" description="AAA+ ATPase" evidence="17">
    <location>
        <begin position="2945"/>
        <end position="3111"/>
    </location>
</feature>
<dbReference type="FunFam" id="3.40.50.300:FF:000517">
    <property type="entry name" value="Cytoplasmic dynein heavy chain 1"/>
    <property type="match status" value="1"/>
</dbReference>
<feature type="domain" description="AAA+ ATPase" evidence="17">
    <location>
        <begin position="1934"/>
        <end position="2081"/>
    </location>
</feature>
<dbReference type="FunFam" id="1.20.920.30:FF:000001">
    <property type="entry name" value="Cytoplasmic dynein heavy chain 1"/>
    <property type="match status" value="1"/>
</dbReference>
<dbReference type="PANTHER" id="PTHR46532">
    <property type="entry name" value="MALE FERTILITY FACTOR KL5"/>
    <property type="match status" value="1"/>
</dbReference>
<name>A0A1Y2G5T9_9BASI</name>
<keyword evidence="7" id="KW-0677">Repeat</keyword>
<evidence type="ECO:0000256" key="15">
    <source>
        <dbReference type="SAM" id="Coils"/>
    </source>
</evidence>
<dbReference type="InterPro" id="IPR035706">
    <property type="entry name" value="AAA_9"/>
</dbReference>
<feature type="domain" description="AAA+ ATPase" evidence="17">
    <location>
        <begin position="2603"/>
        <end position="2753"/>
    </location>
</feature>
<dbReference type="Pfam" id="PF12777">
    <property type="entry name" value="MT"/>
    <property type="match status" value="1"/>
</dbReference>
<evidence type="ECO:0000313" key="18">
    <source>
        <dbReference type="EMBL" id="ORY90871.1"/>
    </source>
</evidence>
<dbReference type="GO" id="GO:0005858">
    <property type="term" value="C:axonemal dynein complex"/>
    <property type="evidence" value="ECO:0007669"/>
    <property type="project" value="TreeGrafter"/>
</dbReference>
<dbReference type="Pfam" id="PF12774">
    <property type="entry name" value="AAA_6"/>
    <property type="match status" value="1"/>
</dbReference>
<feature type="compositionally biased region" description="Basic and acidic residues" evidence="16">
    <location>
        <begin position="187"/>
        <end position="204"/>
    </location>
</feature>
<dbReference type="InterPro" id="IPR042228">
    <property type="entry name" value="Dynein_linker_3"/>
</dbReference>
<dbReference type="STRING" id="106004.A0A1Y2G5T9"/>
<dbReference type="GO" id="GO:0051959">
    <property type="term" value="F:dynein light intermediate chain binding"/>
    <property type="evidence" value="ECO:0007669"/>
    <property type="project" value="InterPro"/>
</dbReference>
<dbReference type="InterPro" id="IPR041658">
    <property type="entry name" value="AAA_lid_11"/>
</dbReference>
<evidence type="ECO:0000256" key="8">
    <source>
        <dbReference type="ARBA" id="ARBA00022741"/>
    </source>
</evidence>
<keyword evidence="13" id="KW-0206">Cytoskeleton</keyword>
<dbReference type="Gene3D" id="1.10.472.130">
    <property type="match status" value="1"/>
</dbReference>
<dbReference type="Pfam" id="PF22597">
    <property type="entry name" value="DYN_lid"/>
    <property type="match status" value="1"/>
</dbReference>
<dbReference type="Pfam" id="PF12781">
    <property type="entry name" value="AAA_9"/>
    <property type="match status" value="1"/>
</dbReference>
<evidence type="ECO:0000256" key="6">
    <source>
        <dbReference type="ARBA" id="ARBA00022701"/>
    </source>
</evidence>
<dbReference type="FunFam" id="1.20.58.1120:FF:000003">
    <property type="entry name" value="Cytoplasmic dynein heavy chain 1"/>
    <property type="match status" value="1"/>
</dbReference>
<dbReference type="SUPFAM" id="SSF52540">
    <property type="entry name" value="P-loop containing nucleoside triphosphate hydrolases"/>
    <property type="match status" value="4"/>
</dbReference>
<accession>A0A1Y2G5T9</accession>
<feature type="region of interest" description="Disordered" evidence="16">
    <location>
        <begin position="1"/>
        <end position="28"/>
    </location>
</feature>
<evidence type="ECO:0000256" key="11">
    <source>
        <dbReference type="ARBA" id="ARBA00023054"/>
    </source>
</evidence>
<dbReference type="FunFam" id="1.10.8.710:FF:000005">
    <property type="entry name" value="Cytoplasmic dynein heavy chain 1"/>
    <property type="match status" value="1"/>
</dbReference>
<dbReference type="SMART" id="SM00382">
    <property type="entry name" value="AAA"/>
    <property type="match status" value="3"/>
</dbReference>
<dbReference type="Gene3D" id="3.20.180.20">
    <property type="entry name" value="Dynein heavy chain, N-terminal domain 2"/>
    <property type="match status" value="1"/>
</dbReference>
<dbReference type="FunFam" id="1.10.472.130:FF:000002">
    <property type="entry name" value="Cytoplasmic dynein heavy chain 1"/>
    <property type="match status" value="1"/>
</dbReference>
<dbReference type="InterPro" id="IPR054354">
    <property type="entry name" value="DYNC2H1-like_lid"/>
</dbReference>
<dbReference type="Pfam" id="PF08385">
    <property type="entry name" value="DHC_N1"/>
    <property type="match status" value="1"/>
</dbReference>
<sequence length="4406" mass="498025">MEDRRSPLLSREDSLSSLTPSERAPPPPFHLDQFQQFLNQLVPLLIGAQQQQLDTLYSSTDFTDRATKWAQDPNAPVVYLVKQRDERDEVDQDLDDATYTFNLTSSLAYSPHQAATLALIKHVPTLDSSLPLSNQLHFLNLFGPAASGSSSSSATAGAAGSAVYEGLHRLVHWGVAPAFEAFVESKGRKEGVRRRGDESKDGDSKMGIPMTKKKFAELELSLLHLQQNVEIPEIVLSIHPAISAAIASAQASGTRPSVDSIDPSLLSDSAFLNKLQGEVNSWIKEIQNVTKLSRDVDSGTASQEINFWLSMEKALEGIEEQLRSEPIVLTLDILKHAKRFHATVSFIADTGLKEATDVVHKYNQLMKDFPLNELLAATDLAKVQESLLLIFGHINKKLRLSPYPIRRALPLVEAISRDLNEQLLKVLGSHRLTYLDFPSFERAMIACSSVFSAWDDSLKEFTNVAREVTRKRSEKFLPIKINPAHAKLQERVTYLRGFRKQHHELQVMVGPLGTDTKRIGDGREVERVSVLNDIDMDAEVRQAYESVKNVDVLDVSTEGTEIWVTAETSYNERVSRVEHQIISRLRSRLDNARTSNEKFRVFSKFNALFVRPKIRGAISDYQATLIESVKLDIRKLQDKFKNQYTSSEAYRMSQLRDHPPISGAIIWAKQIERQLTMYMKRVEDVLGADWAIYAEGAKLQVESASFRRKLDTRPIYDAWLHDITRRDLKISGRLFDIIKNRAQGNALQLQVNFDGQIIALFKEVRNLLWLGFQVPHSISNVAKDAKRVYPHAVSLMETVRTYSQTVAKINRNPGIVALIAESRNEVQEAITKGMSIKWEHFVNSFDSRFLPPSGGLDNSRKPAHTEFVRQFAQSVSTLSERTDSLIDTYAEITRTIDQLSTCEYTPEAFGALLAEVQKTIDRLSLEGYANVETWTAELDAKIEQVLVERLRRIVERWCAEFAKDGEATRDGGGLASRKKAAKEAKEAETNPDAGLQLKSLVHEIRIQNQVIYLDPPIEQARADWYRQLHQWLGVVCGLRRIQSSRYEIGLKIRTNAPEDATYTTLLRTLTDGTLERPFALVEDKLRQISAYVNKWLQFQSLWDLESEYVYQRLGESLSSWQQLLLEIRKTRSTFDNSETSRSFGVAVINYEQVQSKVNAKYDTWQRDILGRFGGKLGATMKETHAAILKARHDLEHHSIEGSSTAATVTFITFVQDLKRKVAKWSPEITIFGSGQKTLERQRYQFPQDWLYVDQIEGEWSAFNEILTRKNASIQDQLAGLQLKIVAEDKIIANRIEETVADWEANKPIGASLRADTAMNAINVFEGRVNRLKEESDTVARAKEALDLQLVRDDRLEPVVEEIRDLKAVWTALSGVWAQISELSETLWSTIQPRKIRQQLDALLASTRDMPSRMRQYAAFEFVQEELRSRLKSNALIGDLKSEALRERHWRQLFKALKVANQYSPSSMTLGSVWELDLKRNESLIKEVIVQAQGEMALEEFLKQVKETWTNYTLDLVNYQNKTRLIRGWDELFTKCGENINSLNAMKLSPYYKVFEEEASSWEDRLNRIHVLFDVWIDVQRQWVYLEGIFSGSADIKHLLPIESQRFNNINSEFLTVMKKVFKSPFVLDVLNIQGVQKSLERLADLLSKIQKALGEYLERERSSFPRFYFVGDEDLLEIIGNSKDIVRIGKFLKKMFAGLSSIKLDEDVTRIEGMASREGEEVPFSTPIVLADYPKINDWLTKLESEMKFSLAQLLARAYADLQTFYNAPEGLDNTRFLAWIDAYPAQLVVLAVQVGWTSLVEGALESGKSLEGPLSVVLRGLDVLADTVLTELAPIQRRKCEHLITELVHERDVLRLLLQHGVNSNKDFNWLYQMRFYLDTTKTNPLEQLDVKMASASFSYGYEYLGVPDRLVQTPLTDRCYLTLTQALHSRLGGSPFGPAGTGKTESVKALGVQLGRFVLVFCCDETFDFQAMGRIFVGLCQVGAWGCFDEFNRLEERILSAVSQQIQSIQLGLSAGLSNPNAEIELVGRQLKISQDTGIFITMNPGYAGRSNLPDNLKKLFRSMAMTRPDRELIAQVMLFSQGFRTAETLASKIVPFFNLCSEQLSSQPHYDFGLRALKSVLVSAGHLKRERLQASAANGETATIDNVGISEQEILIQSVTETIVPKLVADDVPLLTSLLADVFPGIEYVPVNLDKLKEHILAVCAERHLVADEVWLQKVVQLYQIQNIQHGLMMVGPSATGKTAAWRVLLAALERLTGVEGVSYVIDPKAISKEALYGTLDSTTREWNDGLFTNILRKIVDDVRAESSKRHWIIFDGDVDPEWVENLNSVLDDNKLLTLPNGERLNLPPNVRIMFEVESLKYATLATVSRCGMVWFSEDAVTPSMLYRNWFSTTRAVALDAADEDALLDLPTRRSEDQDVSSNLATQRVIAKRLEEYFEDDGLVPKALDYAASVDHIMDFTAIRAITTLFSLLNKTIRDVVEYNAQHSDFPLQSEQVESYATKRLLVGLVWSFTGDSKLDTRALMGDFLRNHSGIDFPPLAPGGSLIDYDVQVASGEWTSWQSSVPTVEIDTHAVLSADVVIPTMDTARHEEVLYSWLKEHRPLLLCGPPGSGKTMTLFSALRKSPELESIGINFSSATTPELILKTFEQHCEYRKTPNGVILAPTQIGRWLVLFCDEINLPATDKYGTQKVISFMRQLIEHGGFWRSSDKAWVKLERIQFVGACNPPTDPGRVPLTHRFLRHAPLIMVDYPGETSLKQIYGTFTRALLKVVPSLRGFSEPLTAAMVDFYLASQRRFTSDIQAHYIYSPRELTRWTRGIYEAIKPLDTLSTEGLVRVWAHEALRLFQDRLVTEEERQWTDENIDAVALTHFPTINRDEALARPILYSNWTSKHYIPVDREQLREYTKARLRVFYEEELDVPLVLFNDVLDHVLRIDRVFRQVQGHLLLIGVSGSGKTTLSRFVAWMNGLSVFQIKVHNKYTAEDFDDDLRAVLRRAGCKGEKIAFIMDESNVLDAGFLERMNTLLANAEVPGLFEGDELAALNTACKEGAQRDGLMLDSHEELYRWFTQQVARNLHVVFTMNPPTGGLASRAATSPALFNRCVLDWFGDWSDQAFYQVGMEFTNTLDLDAASYTPPAAFPVAYRQLSLPPVHRAAVINALVFVHTSMYETNRRLSRRQGRVNYATPRHYLDFINQYVRLFNEKRDELEEQQRHLNVGLDKLRTTVIQVEELRKSLAVKRTQLEAKNAEANDKLKRMVADQQDAEQKKVASIEMQAGLEKQKEQIAERKSLVMGELAEAEPAVADAQAAVSNIKKQQLTEVRSMANPPEAVKLAMESVCTILGFKIDSWKTVQSIIRRDDFIASIVNFDTTRSMTRQLREKMKHEYLSRPSFNFETVNRASKACGPLCKWVIAQVNYSDILDKVGPLRNEVQALEDQAETTMHQAGAIITMIAELESRIASYKDEYALLISETQAIKTEMERVQKRVDRSITLLDSLGSEKTRWEAGSKTFEAQMSTVAGDVLLSAAFLAYGGYFDQQYRESMWQGWSNHLGDAGIKYKAELSLAEYLSTADDRLAWQARSLPADDLCTENAIMLKRFDRYPLIIDPSGQATSFLLNEYKDRKISVISFLDEAFLKNLESALRFGTPLLIQDVEHLDPILNAVLNKELRRAGGRVLIRLGNQDIDFSPAFTMFLSTRDPSVEFPADLNSRVTMVNFSITRASLQAQSLNQVLRVERPDTDRKRSDLLRLQGEFRARLHFLEKSLLTALNESSGNILDDDKVIETLETLKREAAEVTRKVEETDVVMAEVEQVTSEYLPLAQASSSIFFVLDELHLLHHFYQFSLRFFLDIFDYILLHNPSLKNITDPHQRLTILLSDLFLHVFKRTSRALLHSDHLTLAVLLAQVKLRGTNAAFDEYEFSFLLEGGEGAVIDAVDVASDLLDATQRARLKSFGRLGCFKDVRAHIEQNEGDWKLFLASNNPETVVPAIWSDLSPIASALRRVLIIKCLRPDRLLQAFSAFVNIVFDHDLFAETTYELSDMVSAEVEAASPICLCSVPGYDASYRVDNLVALAKVKCTSVAMGSQEGFALADQAIAAAARTGNWVLLKNVHLAPSWLSQLEKRLQSLNPNRAFRLFLTMETNPSIPVNILRQGRVLMNEPPPGIRANILESLRSIKPSRLATGPAEKTRLYFLLAWFHAVVQERLRYVPLGWSKAYEFNDSDQEAALNTIDSWVAVAAKGRANVDPAAIPWDALRSLIRESVYGGKIDTEFDQALLDSFVAFLFSPRSYDVNFQLVPPSEGEPGLSVPDATRLEQFVDWTVKLPEQEPPSYLSLPPSAEKVIAIAQGSALLVRLLKMRSLSDDDETVAVDVKKGPSSAQPAWMRALKDSCAEWLQILPEVSSRRA</sequence>
<comment type="similarity">
    <text evidence="2">Belongs to the dynein heavy chain family.</text>
</comment>
<dbReference type="InterPro" id="IPR042219">
    <property type="entry name" value="AAA_lid_11_sf"/>
</dbReference>
<dbReference type="InterPro" id="IPR004273">
    <property type="entry name" value="Dynein_heavy_D6_P-loop"/>
</dbReference>
<evidence type="ECO:0000256" key="1">
    <source>
        <dbReference type="ARBA" id="ARBA00004245"/>
    </source>
</evidence>
<dbReference type="Gene3D" id="1.20.140.100">
    <property type="entry name" value="Dynein heavy chain, N-terminal domain 2"/>
    <property type="match status" value="1"/>
</dbReference>
<evidence type="ECO:0000256" key="5">
    <source>
        <dbReference type="ARBA" id="ARBA00022490"/>
    </source>
</evidence>
<dbReference type="Pfam" id="PF12775">
    <property type="entry name" value="AAA_7"/>
    <property type="match status" value="1"/>
</dbReference>
<keyword evidence="8" id="KW-0547">Nucleotide-binding</keyword>
<dbReference type="InterPro" id="IPR013594">
    <property type="entry name" value="Dynein_heavy_tail"/>
</dbReference>
<dbReference type="GO" id="GO:0072384">
    <property type="term" value="P:organelle transport along microtubule"/>
    <property type="evidence" value="ECO:0007669"/>
    <property type="project" value="UniProtKB-ARBA"/>
</dbReference>
<dbReference type="PANTHER" id="PTHR46532:SF4">
    <property type="entry name" value="AAA+ ATPASE DOMAIN-CONTAINING PROTEIN"/>
    <property type="match status" value="1"/>
</dbReference>
<dbReference type="FunFam" id="1.20.920.20:FF:000002">
    <property type="entry name" value="Cytoplasmic dynein 1 heavy chain"/>
    <property type="match status" value="1"/>
</dbReference>
<evidence type="ECO:0000256" key="3">
    <source>
        <dbReference type="ARBA" id="ARBA00011655"/>
    </source>
</evidence>
<dbReference type="OrthoDB" id="447173at2759"/>
<dbReference type="Gene3D" id="1.10.8.1220">
    <property type="match status" value="1"/>
</dbReference>
<evidence type="ECO:0000256" key="9">
    <source>
        <dbReference type="ARBA" id="ARBA00022840"/>
    </source>
</evidence>
<evidence type="ECO:0000256" key="7">
    <source>
        <dbReference type="ARBA" id="ARBA00022737"/>
    </source>
</evidence>
<dbReference type="Pfam" id="PF18198">
    <property type="entry name" value="AAA_lid_11"/>
    <property type="match status" value="1"/>
</dbReference>
<dbReference type="Pfam" id="PF12780">
    <property type="entry name" value="AAA_8"/>
    <property type="match status" value="1"/>
</dbReference>
<dbReference type="FunFam" id="1.10.8.720:FF:000003">
    <property type="entry name" value="Cytoplasmic dynein heavy chain 2"/>
    <property type="match status" value="1"/>
</dbReference>
<dbReference type="InterPro" id="IPR026983">
    <property type="entry name" value="DHC"/>
</dbReference>
<dbReference type="FunFam" id="1.20.140.100:FF:000002">
    <property type="entry name" value="Cytoplasmic dynein heavy chain 1"/>
    <property type="match status" value="1"/>
</dbReference>
<feature type="region of interest" description="Disordered" evidence="16">
    <location>
        <begin position="187"/>
        <end position="208"/>
    </location>
</feature>
<evidence type="ECO:0000256" key="10">
    <source>
        <dbReference type="ARBA" id="ARBA00023017"/>
    </source>
</evidence>
<proteinExistence type="inferred from homology"/>
<dbReference type="InterPro" id="IPR013602">
    <property type="entry name" value="Dynein_heavy_linker"/>
</dbReference>
<dbReference type="Gene3D" id="1.20.920.30">
    <property type="match status" value="1"/>
</dbReference>
<evidence type="ECO:0000256" key="13">
    <source>
        <dbReference type="ARBA" id="ARBA00023212"/>
    </source>
</evidence>
<organism evidence="18 19">
    <name type="scientific">Leucosporidium creatinivorum</name>
    <dbReference type="NCBI Taxonomy" id="106004"/>
    <lineage>
        <taxon>Eukaryota</taxon>
        <taxon>Fungi</taxon>
        <taxon>Dikarya</taxon>
        <taxon>Basidiomycota</taxon>
        <taxon>Pucciniomycotina</taxon>
        <taxon>Microbotryomycetes</taxon>
        <taxon>Leucosporidiales</taxon>
        <taxon>Leucosporidium</taxon>
    </lineage>
</organism>
<dbReference type="FunFam" id="1.10.8.1220:FF:000002">
    <property type="entry name" value="cytoplasmic dynein 1 heavy chain 1-like"/>
    <property type="match status" value="1"/>
</dbReference>
<keyword evidence="10" id="KW-0243">Dynein</keyword>
<dbReference type="FunFam" id="1.10.287.2620:FF:000001">
    <property type="entry name" value="Cytoplasmic dynein heavy chain 1"/>
    <property type="match status" value="1"/>
</dbReference>
<dbReference type="GO" id="GO:0008569">
    <property type="term" value="F:minus-end-directed microtubule motor activity"/>
    <property type="evidence" value="ECO:0007669"/>
    <property type="project" value="InterPro"/>
</dbReference>
<comment type="subcellular location">
    <subcellularLocation>
        <location evidence="1">Cytoplasm</location>
        <location evidence="1">Cytoskeleton</location>
    </subcellularLocation>
</comment>
<dbReference type="GO" id="GO:0005874">
    <property type="term" value="C:microtubule"/>
    <property type="evidence" value="ECO:0007669"/>
    <property type="project" value="UniProtKB-KW"/>
</dbReference>
<dbReference type="Gene3D" id="1.20.58.1120">
    <property type="match status" value="1"/>
</dbReference>
<dbReference type="Gene3D" id="1.10.287.2620">
    <property type="match status" value="1"/>
</dbReference>
<dbReference type="Pfam" id="PF03028">
    <property type="entry name" value="Dynein_heavy"/>
    <property type="match status" value="1"/>
</dbReference>
<comment type="caution">
    <text evidence="18">The sequence shown here is derived from an EMBL/GenBank/DDBJ whole genome shotgun (WGS) entry which is preliminary data.</text>
</comment>
<evidence type="ECO:0000256" key="4">
    <source>
        <dbReference type="ARBA" id="ARBA00022197"/>
    </source>
</evidence>
<dbReference type="GO" id="GO:0045505">
    <property type="term" value="F:dynein intermediate chain binding"/>
    <property type="evidence" value="ECO:0007669"/>
    <property type="project" value="InterPro"/>
</dbReference>
<evidence type="ECO:0000256" key="14">
    <source>
        <dbReference type="ARBA" id="ARBA00033439"/>
    </source>
</evidence>
<keyword evidence="12" id="KW-0505">Motor protein</keyword>
<dbReference type="FunFam" id="3.40.50.300:FF:000122">
    <property type="entry name" value="Cytoplasmic dynein 1 heavy chain"/>
    <property type="match status" value="1"/>
</dbReference>
<evidence type="ECO:0000313" key="19">
    <source>
        <dbReference type="Proteomes" id="UP000193467"/>
    </source>
</evidence>
<dbReference type="Gene3D" id="1.20.920.20">
    <property type="match status" value="2"/>
</dbReference>
<dbReference type="InterPro" id="IPR003593">
    <property type="entry name" value="AAA+_ATPase"/>
</dbReference>
<dbReference type="CDD" id="cd00009">
    <property type="entry name" value="AAA"/>
    <property type="match status" value="2"/>
</dbReference>
<dbReference type="Gene3D" id="3.40.50.300">
    <property type="entry name" value="P-loop containing nucleotide triphosphate hydrolases"/>
    <property type="match status" value="5"/>
</dbReference>
<keyword evidence="6" id="KW-0493">Microtubule</keyword>
<feature type="coiled-coil region" evidence="15">
    <location>
        <begin position="3193"/>
        <end position="3269"/>
    </location>
</feature>
<dbReference type="FunFam" id="3.40.50.300:FF:000373">
    <property type="entry name" value="Cytoplasmic dynein heavy chain 2"/>
    <property type="match status" value="1"/>
</dbReference>
<dbReference type="FunFam" id="3.20.180.20:FF:000002">
    <property type="entry name" value="Cytoplasmic dynein heavy chain 1"/>
    <property type="match status" value="1"/>
</dbReference>
<dbReference type="InterPro" id="IPR035699">
    <property type="entry name" value="AAA_6"/>
</dbReference>
<keyword evidence="9" id="KW-0067">ATP-binding</keyword>
<dbReference type="GO" id="GO:0007097">
    <property type="term" value="P:nuclear migration"/>
    <property type="evidence" value="ECO:0007669"/>
    <property type="project" value="UniProtKB-ARBA"/>
</dbReference>
<dbReference type="Pfam" id="PF08393">
    <property type="entry name" value="DHC_N2"/>
    <property type="match status" value="1"/>
</dbReference>
<evidence type="ECO:0000256" key="16">
    <source>
        <dbReference type="SAM" id="MobiDB-lite"/>
    </source>
</evidence>
<dbReference type="InParanoid" id="A0A1Y2G5T9"/>
<gene>
    <name evidence="18" type="ORF">BCR35DRAFT_108670</name>
</gene>
<dbReference type="InterPro" id="IPR024317">
    <property type="entry name" value="Dynein_heavy_chain_D4_dom"/>
</dbReference>
<dbReference type="InterPro" id="IPR027417">
    <property type="entry name" value="P-loop_NTPase"/>
</dbReference>
<comment type="subunit">
    <text evidence="3">Consists of at least two heavy chains and a number of intermediate and light chains.</text>
</comment>
<dbReference type="Gene3D" id="1.10.8.720">
    <property type="entry name" value="Region D6 of dynein motor"/>
    <property type="match status" value="1"/>
</dbReference>
<evidence type="ECO:0000259" key="17">
    <source>
        <dbReference type="SMART" id="SM00382"/>
    </source>
</evidence>
<dbReference type="InterPro" id="IPR041466">
    <property type="entry name" value="Dynein_AAA5_ext"/>
</dbReference>
<dbReference type="Gene3D" id="6.10.140.1060">
    <property type="match status" value="1"/>
</dbReference>
<evidence type="ECO:0000256" key="12">
    <source>
        <dbReference type="ARBA" id="ARBA00023175"/>
    </source>
</evidence>
<reference evidence="18 19" key="1">
    <citation type="submission" date="2016-07" db="EMBL/GenBank/DDBJ databases">
        <title>Pervasive Adenine N6-methylation of Active Genes in Fungi.</title>
        <authorList>
            <consortium name="DOE Joint Genome Institute"/>
            <person name="Mondo S.J."/>
            <person name="Dannebaum R.O."/>
            <person name="Kuo R.C."/>
            <person name="Labutti K."/>
            <person name="Haridas S."/>
            <person name="Kuo A."/>
            <person name="Salamov A."/>
            <person name="Ahrendt S.R."/>
            <person name="Lipzen A."/>
            <person name="Sullivan W."/>
            <person name="Andreopoulos W.B."/>
            <person name="Clum A."/>
            <person name="Lindquist E."/>
            <person name="Daum C."/>
            <person name="Ramamoorthy G.K."/>
            <person name="Gryganskyi A."/>
            <person name="Culley D."/>
            <person name="Magnuson J.K."/>
            <person name="James T.Y."/>
            <person name="O'Malley M.A."/>
            <person name="Stajich J.E."/>
            <person name="Spatafora J.W."/>
            <person name="Visel A."/>
            <person name="Grigoriev I.V."/>
        </authorList>
    </citation>
    <scope>NUCLEOTIDE SEQUENCE [LARGE SCALE GENOMIC DNA]</scope>
    <source>
        <strain evidence="18 19">62-1032</strain>
    </source>
</reference>
<dbReference type="GO" id="GO:0005524">
    <property type="term" value="F:ATP binding"/>
    <property type="evidence" value="ECO:0007669"/>
    <property type="project" value="UniProtKB-KW"/>
</dbReference>
<dbReference type="InterPro" id="IPR024743">
    <property type="entry name" value="Dynein_HC_stalk"/>
</dbReference>
<dbReference type="EMBL" id="MCGR01000003">
    <property type="protein sequence ID" value="ORY90871.1"/>
    <property type="molecule type" value="Genomic_DNA"/>
</dbReference>
<evidence type="ECO:0000256" key="2">
    <source>
        <dbReference type="ARBA" id="ARBA00008887"/>
    </source>
</evidence>
<feature type="compositionally biased region" description="Basic and acidic residues" evidence="16">
    <location>
        <begin position="1"/>
        <end position="14"/>
    </location>
</feature>